<proteinExistence type="predicted"/>
<accession>A0A7S1IZ15</accession>
<name>A0A7S1IZ15_9EUGL</name>
<evidence type="ECO:0000313" key="1">
    <source>
        <dbReference type="EMBL" id="CAD9027326.1"/>
    </source>
</evidence>
<sequence>MWPVSSVSQWIQYTTTFFSRRYCKAAGLSKYISGPTLRAKILGAQGNKMKTRCYIQQINEEQHENRTSWVEIKCCWLRIERNIRRAVKVIRRFQYSSAHVQVQTMCNRAHGFSSPTSFSLVPSLHSQGGL</sequence>
<protein>
    <submittedName>
        <fullName evidence="1">Uncharacterized protein</fullName>
    </submittedName>
</protein>
<reference evidence="1" key="1">
    <citation type="submission" date="2021-01" db="EMBL/GenBank/DDBJ databases">
        <authorList>
            <person name="Corre E."/>
            <person name="Pelletier E."/>
            <person name="Niang G."/>
            <person name="Scheremetjew M."/>
            <person name="Finn R."/>
            <person name="Kale V."/>
            <person name="Holt S."/>
            <person name="Cochrane G."/>
            <person name="Meng A."/>
            <person name="Brown T."/>
            <person name="Cohen L."/>
        </authorList>
    </citation>
    <scope>NUCLEOTIDE SEQUENCE</scope>
    <source>
        <strain evidence="1">NIES-381</strain>
    </source>
</reference>
<organism evidence="1">
    <name type="scientific">Eutreptiella gymnastica</name>
    <dbReference type="NCBI Taxonomy" id="73025"/>
    <lineage>
        <taxon>Eukaryota</taxon>
        <taxon>Discoba</taxon>
        <taxon>Euglenozoa</taxon>
        <taxon>Euglenida</taxon>
        <taxon>Spirocuta</taxon>
        <taxon>Euglenophyceae</taxon>
        <taxon>Eutreptiales</taxon>
        <taxon>Eutreptiaceae</taxon>
        <taxon>Eutreptiella</taxon>
    </lineage>
</organism>
<dbReference type="EMBL" id="HBGA01103715">
    <property type="protein sequence ID" value="CAD9027326.1"/>
    <property type="molecule type" value="Transcribed_RNA"/>
</dbReference>
<dbReference type="AlphaFoldDB" id="A0A7S1IZ15"/>
<gene>
    <name evidence="1" type="ORF">EGYM00392_LOCUS38458</name>
</gene>